<proteinExistence type="predicted"/>
<feature type="compositionally biased region" description="Gly residues" evidence="1">
    <location>
        <begin position="65"/>
        <end position="75"/>
    </location>
</feature>
<sequence length="146" mass="14528">MPSSTVHVGVIGPAGRGSPGQKEAAISMPVHRPAWHAEFLALRPPPVMKGLAEVASEEPAPTGRGPAGPSGGSGGSEVQRVPGSASVVWERAGPEEAKATVREDAAPAPGASQPAAAPPPGQMGSHPTGGRPQCCTTLQGLIWAGL</sequence>
<dbReference type="RefSeq" id="XP_045376038.1">
    <property type="nucleotide sequence ID" value="XM_045520082.1"/>
</dbReference>
<accession>A0A9W3HLA2</accession>
<feature type="compositionally biased region" description="Low complexity" evidence="1">
    <location>
        <begin position="106"/>
        <end position="115"/>
    </location>
</feature>
<gene>
    <name evidence="2" type="primary">LOC123618227</name>
</gene>
<protein>
    <submittedName>
        <fullName evidence="2">SH3 domain and tetratricopeptide repeat-containing protein 1-like isoform X2</fullName>
    </submittedName>
</protein>
<name>A0A9W3HLA2_CAMBA</name>
<reference evidence="2" key="1">
    <citation type="submission" date="2025-08" db="UniProtKB">
        <authorList>
            <consortium name="RefSeq"/>
        </authorList>
    </citation>
    <scope>IDENTIFICATION</scope>
    <source>
        <tissue evidence="2">Blood</tissue>
    </source>
</reference>
<feature type="region of interest" description="Disordered" evidence="1">
    <location>
        <begin position="50"/>
        <end position="134"/>
    </location>
</feature>
<organism evidence="2">
    <name type="scientific">Camelus bactrianus</name>
    <name type="common">Bactrian camel</name>
    <dbReference type="NCBI Taxonomy" id="9837"/>
    <lineage>
        <taxon>Eukaryota</taxon>
        <taxon>Metazoa</taxon>
        <taxon>Chordata</taxon>
        <taxon>Craniata</taxon>
        <taxon>Vertebrata</taxon>
        <taxon>Euteleostomi</taxon>
        <taxon>Mammalia</taxon>
        <taxon>Eutheria</taxon>
        <taxon>Laurasiatheria</taxon>
        <taxon>Artiodactyla</taxon>
        <taxon>Tylopoda</taxon>
        <taxon>Camelidae</taxon>
        <taxon>Camelus</taxon>
    </lineage>
</organism>
<evidence type="ECO:0000313" key="2">
    <source>
        <dbReference type="RefSeq" id="XP_045376038.1"/>
    </source>
</evidence>
<dbReference type="AlphaFoldDB" id="A0A9W3HLA2"/>
<evidence type="ECO:0000256" key="1">
    <source>
        <dbReference type="SAM" id="MobiDB-lite"/>
    </source>
</evidence>
<feature type="compositionally biased region" description="Basic and acidic residues" evidence="1">
    <location>
        <begin position="92"/>
        <end position="105"/>
    </location>
</feature>
<feature type="region of interest" description="Disordered" evidence="1">
    <location>
        <begin position="1"/>
        <end position="24"/>
    </location>
</feature>